<gene>
    <name evidence="1" type="ORF">ACFFQA_10530</name>
</gene>
<accession>A0ABV5ZU02</accession>
<evidence type="ECO:0000313" key="1">
    <source>
        <dbReference type="EMBL" id="MFB9904372.1"/>
    </source>
</evidence>
<evidence type="ECO:0000313" key="2">
    <source>
        <dbReference type="Proteomes" id="UP001589693"/>
    </source>
</evidence>
<proteinExistence type="predicted"/>
<comment type="caution">
    <text evidence="1">The sequence shown here is derived from an EMBL/GenBank/DDBJ whole genome shotgun (WGS) entry which is preliminary data.</text>
</comment>
<dbReference type="RefSeq" id="WP_377851573.1">
    <property type="nucleotide sequence ID" value="NZ_JBHLZU010000009.1"/>
</dbReference>
<reference evidence="1 2" key="1">
    <citation type="submission" date="2024-09" db="EMBL/GenBank/DDBJ databases">
        <authorList>
            <person name="Sun Q."/>
            <person name="Mori K."/>
        </authorList>
    </citation>
    <scope>NUCLEOTIDE SEQUENCE [LARGE SCALE GENOMIC DNA]</scope>
    <source>
        <strain evidence="1 2">TBRC 7907</strain>
    </source>
</reference>
<name>A0ABV5ZU02_9PSEU</name>
<dbReference type="EMBL" id="JBHLZU010000009">
    <property type="protein sequence ID" value="MFB9904372.1"/>
    <property type="molecule type" value="Genomic_DNA"/>
</dbReference>
<protein>
    <submittedName>
        <fullName evidence="1">Uncharacterized protein</fullName>
    </submittedName>
</protein>
<organism evidence="1 2">
    <name type="scientific">Allokutzneria oryzae</name>
    <dbReference type="NCBI Taxonomy" id="1378989"/>
    <lineage>
        <taxon>Bacteria</taxon>
        <taxon>Bacillati</taxon>
        <taxon>Actinomycetota</taxon>
        <taxon>Actinomycetes</taxon>
        <taxon>Pseudonocardiales</taxon>
        <taxon>Pseudonocardiaceae</taxon>
        <taxon>Allokutzneria</taxon>
    </lineage>
</organism>
<sequence length="128" mass="13322">MDTRQLAFLEEIETGSAAPASNGTARRIGALGSAVVAGATFFALNAAPANATPADFGVQGETCTISDHVRHDHLKRCISGGGQASVSHRFLNETSCGVGGQKSRYTFARTMHSSCASGEMLPYTTPCQ</sequence>
<dbReference type="Proteomes" id="UP001589693">
    <property type="component" value="Unassembled WGS sequence"/>
</dbReference>
<keyword evidence="2" id="KW-1185">Reference proteome</keyword>